<reference evidence="6 7" key="1">
    <citation type="submission" date="2016-07" db="EMBL/GenBank/DDBJ databases">
        <title>Draft genome of the white-rot fungus Obba rivulosa 3A-2.</title>
        <authorList>
            <consortium name="DOE Joint Genome Institute"/>
            <person name="Miettinen O."/>
            <person name="Riley R."/>
            <person name="Acob R."/>
            <person name="Barry K."/>
            <person name="Cullen D."/>
            <person name="De Vries R."/>
            <person name="Hainaut M."/>
            <person name="Hatakka A."/>
            <person name="Henrissat B."/>
            <person name="Hilden K."/>
            <person name="Kuo R."/>
            <person name="Labutti K."/>
            <person name="Lipzen A."/>
            <person name="Makela M.R."/>
            <person name="Sandor L."/>
            <person name="Spatafora J.W."/>
            <person name="Grigoriev I.V."/>
            <person name="Hibbett D.S."/>
        </authorList>
    </citation>
    <scope>NUCLEOTIDE SEQUENCE [LARGE SCALE GENOMIC DNA]</scope>
    <source>
        <strain evidence="6 7">3A-2</strain>
    </source>
</reference>
<dbReference type="OrthoDB" id="428734at2759"/>
<dbReference type="GO" id="GO:0004519">
    <property type="term" value="F:endonuclease activity"/>
    <property type="evidence" value="ECO:0007669"/>
    <property type="project" value="UniProtKB-KW"/>
</dbReference>
<dbReference type="Gene3D" id="3.60.10.10">
    <property type="entry name" value="Endonuclease/exonuclease/phosphatase"/>
    <property type="match status" value="1"/>
</dbReference>
<sequence>MPKGFQPTSEQLAIAEERKRKKAERAKNAALEAAREEEERGRFLKRDWLDVQMSSSSVLGQRVRVMTWNLLAQCLVRRELFPTSDCLKASQREHMLYREILSHNADIYCLQEVDRVEKLLPILEKAGYSTVFKAGPRKKHGCLIAFDKGKYTCSREAMVLYDEQPVRDDGSNRARVGSSFRTKNVANLVALRRSGTEDGVIVATTHLFWHPSVHLTRDPRQAYILLREIIKFRDADKASRQWPCIIAGDFNFQPDDPAYSLLVGESLTSAEEELLARSRVVHVTIDPDVPITSTTPAEEEEGAEGAETDPDRVITNARLATPEDGLLTTPELTDLFSKLGTLKSAYDEGQRMRTELAEQGLTFGSRMSVPSTRHGTFEPNYTSYTHYWKTVLDYIFVLSPPDRPVSIEKLAKPHPANAFGLGLPRKGVCGSDHISLAAEMSWPAT</sequence>
<keyword evidence="2" id="KW-0378">Hydrolase</keyword>
<dbReference type="SUPFAM" id="SSF56219">
    <property type="entry name" value="DNase I-like"/>
    <property type="match status" value="1"/>
</dbReference>
<dbReference type="GO" id="GO:0000175">
    <property type="term" value="F:3'-5'-RNA exonuclease activity"/>
    <property type="evidence" value="ECO:0007669"/>
    <property type="project" value="TreeGrafter"/>
</dbReference>
<name>A0A8E2DU02_9APHY</name>
<keyword evidence="3" id="KW-0175">Coiled coil</keyword>
<evidence type="ECO:0000313" key="7">
    <source>
        <dbReference type="Proteomes" id="UP000250043"/>
    </source>
</evidence>
<feature type="compositionally biased region" description="Acidic residues" evidence="4">
    <location>
        <begin position="297"/>
        <end position="308"/>
    </location>
</feature>
<dbReference type="InterPro" id="IPR050410">
    <property type="entry name" value="CCR4/nocturin_mRNA_transcr"/>
</dbReference>
<evidence type="ECO:0000259" key="5">
    <source>
        <dbReference type="Pfam" id="PF03372"/>
    </source>
</evidence>
<dbReference type="PANTHER" id="PTHR12121">
    <property type="entry name" value="CARBON CATABOLITE REPRESSOR PROTEIN 4"/>
    <property type="match status" value="1"/>
</dbReference>
<gene>
    <name evidence="6" type="ORF">OBBRIDRAFT_871464</name>
</gene>
<dbReference type="PANTHER" id="PTHR12121:SF45">
    <property type="entry name" value="NOCTURNIN"/>
    <property type="match status" value="1"/>
</dbReference>
<feature type="domain" description="Endonuclease/exonuclease/phosphatase" evidence="5">
    <location>
        <begin position="66"/>
        <end position="433"/>
    </location>
</feature>
<dbReference type="Pfam" id="PF03372">
    <property type="entry name" value="Exo_endo_phos"/>
    <property type="match status" value="1"/>
</dbReference>
<keyword evidence="7" id="KW-1185">Reference proteome</keyword>
<keyword evidence="6" id="KW-0255">Endonuclease</keyword>
<evidence type="ECO:0000256" key="3">
    <source>
        <dbReference type="SAM" id="Coils"/>
    </source>
</evidence>
<organism evidence="6 7">
    <name type="scientific">Obba rivulosa</name>
    <dbReference type="NCBI Taxonomy" id="1052685"/>
    <lineage>
        <taxon>Eukaryota</taxon>
        <taxon>Fungi</taxon>
        <taxon>Dikarya</taxon>
        <taxon>Basidiomycota</taxon>
        <taxon>Agaricomycotina</taxon>
        <taxon>Agaricomycetes</taxon>
        <taxon>Polyporales</taxon>
        <taxon>Gelatoporiaceae</taxon>
        <taxon>Obba</taxon>
    </lineage>
</organism>
<keyword evidence="6" id="KW-0269">Exonuclease</keyword>
<comment type="similarity">
    <text evidence="1">Belongs to the CCR4/nocturin family.</text>
</comment>
<dbReference type="GO" id="GO:0006139">
    <property type="term" value="P:nucleobase-containing compound metabolic process"/>
    <property type="evidence" value="ECO:0007669"/>
    <property type="project" value="UniProtKB-ARBA"/>
</dbReference>
<evidence type="ECO:0000313" key="6">
    <source>
        <dbReference type="EMBL" id="OCH95803.1"/>
    </source>
</evidence>
<feature type="region of interest" description="Disordered" evidence="4">
    <location>
        <begin position="288"/>
        <end position="308"/>
    </location>
</feature>
<keyword evidence="6" id="KW-0540">Nuclease</keyword>
<dbReference type="InterPro" id="IPR005135">
    <property type="entry name" value="Endo/exonuclease/phosphatase"/>
</dbReference>
<proteinExistence type="inferred from homology"/>
<accession>A0A8E2DU02</accession>
<protein>
    <submittedName>
        <fullName evidence="6">Endonuclease/exonuclease/phosphatase</fullName>
    </submittedName>
</protein>
<dbReference type="AlphaFoldDB" id="A0A8E2DU02"/>
<evidence type="ECO:0000256" key="4">
    <source>
        <dbReference type="SAM" id="MobiDB-lite"/>
    </source>
</evidence>
<evidence type="ECO:0000256" key="1">
    <source>
        <dbReference type="ARBA" id="ARBA00010774"/>
    </source>
</evidence>
<dbReference type="Proteomes" id="UP000250043">
    <property type="component" value="Unassembled WGS sequence"/>
</dbReference>
<feature type="coiled-coil region" evidence="3">
    <location>
        <begin position="12"/>
        <end position="41"/>
    </location>
</feature>
<evidence type="ECO:0000256" key="2">
    <source>
        <dbReference type="ARBA" id="ARBA00022801"/>
    </source>
</evidence>
<dbReference type="InterPro" id="IPR036691">
    <property type="entry name" value="Endo/exonu/phosph_ase_sf"/>
</dbReference>
<dbReference type="EMBL" id="KV722334">
    <property type="protein sequence ID" value="OCH95803.1"/>
    <property type="molecule type" value="Genomic_DNA"/>
</dbReference>